<proteinExistence type="predicted"/>
<feature type="region of interest" description="Disordered" evidence="1">
    <location>
        <begin position="698"/>
        <end position="717"/>
    </location>
</feature>
<feature type="region of interest" description="Disordered" evidence="1">
    <location>
        <begin position="392"/>
        <end position="416"/>
    </location>
</feature>
<feature type="compositionally biased region" description="Polar residues" evidence="1">
    <location>
        <begin position="172"/>
        <end position="203"/>
    </location>
</feature>
<reference evidence="3" key="1">
    <citation type="journal article" date="2015" name="Proc. Natl. Acad. Sci. U.S.A.">
        <title>Genome sequence of the Asian Tiger mosquito, Aedes albopictus, reveals insights into its biology, genetics, and evolution.</title>
        <authorList>
            <person name="Chen X.G."/>
            <person name="Jiang X."/>
            <person name="Gu J."/>
            <person name="Xu M."/>
            <person name="Wu Y."/>
            <person name="Deng Y."/>
            <person name="Zhang C."/>
            <person name="Bonizzoni M."/>
            <person name="Dermauw W."/>
            <person name="Vontas J."/>
            <person name="Armbruster P."/>
            <person name="Huang X."/>
            <person name="Yang Y."/>
            <person name="Zhang H."/>
            <person name="He W."/>
            <person name="Peng H."/>
            <person name="Liu Y."/>
            <person name="Wu K."/>
            <person name="Chen J."/>
            <person name="Lirakis M."/>
            <person name="Topalis P."/>
            <person name="Van Leeuwen T."/>
            <person name="Hall A.B."/>
            <person name="Jiang X."/>
            <person name="Thorpe C."/>
            <person name="Mueller R.L."/>
            <person name="Sun C."/>
            <person name="Waterhouse R.M."/>
            <person name="Yan G."/>
            <person name="Tu Z.J."/>
            <person name="Fang X."/>
            <person name="James A.A."/>
        </authorList>
    </citation>
    <scope>NUCLEOTIDE SEQUENCE [LARGE SCALE GENOMIC DNA]</scope>
    <source>
        <strain evidence="3">Foshan</strain>
    </source>
</reference>
<dbReference type="SUPFAM" id="SSF57756">
    <property type="entry name" value="Retrovirus zinc finger-like domains"/>
    <property type="match status" value="1"/>
</dbReference>
<feature type="region of interest" description="Disordered" evidence="1">
    <location>
        <begin position="340"/>
        <end position="359"/>
    </location>
</feature>
<dbReference type="InterPro" id="IPR036875">
    <property type="entry name" value="Znf_CCHC_sf"/>
</dbReference>
<evidence type="ECO:0000313" key="3">
    <source>
        <dbReference type="Proteomes" id="UP000069940"/>
    </source>
</evidence>
<evidence type="ECO:0000313" key="2">
    <source>
        <dbReference type="EnsemblMetazoa" id="AALFPA23_008113.P10926"/>
    </source>
</evidence>
<evidence type="ECO:0000256" key="1">
    <source>
        <dbReference type="SAM" id="MobiDB-lite"/>
    </source>
</evidence>
<protein>
    <recommendedName>
        <fullName evidence="4">CCHC-type domain-containing protein</fullName>
    </recommendedName>
</protein>
<feature type="compositionally biased region" description="Polar residues" evidence="1">
    <location>
        <begin position="403"/>
        <end position="416"/>
    </location>
</feature>
<evidence type="ECO:0008006" key="4">
    <source>
        <dbReference type="Google" id="ProtNLM"/>
    </source>
</evidence>
<feature type="compositionally biased region" description="Polar residues" evidence="1">
    <location>
        <begin position="343"/>
        <end position="358"/>
    </location>
</feature>
<name>A0ABM1YDF0_AEDAL</name>
<dbReference type="GeneID" id="115254903"/>
<dbReference type="Proteomes" id="UP000069940">
    <property type="component" value="Unassembled WGS sequence"/>
</dbReference>
<dbReference type="EnsemblMetazoa" id="AALFPA23_008113.R10926">
    <property type="protein sequence ID" value="AALFPA23_008113.P10926"/>
    <property type="gene ID" value="AALFPA23_008113"/>
</dbReference>
<sequence length="717" mass="82912">MAKFTANLYRMNASHLEQSELEYELILRGLLVSEIRQDNERRLRSALRDDEKENRDYLSWRGILEECALIENRLKDIEEQIIHQANITSKSRLYHYYLRLRRCQVQSPNEEETRYVLVSVIKEMLLRYFNELIDNKDELYMQTTMNSNHSGLTRPEVGQTRPLRASDPGENQRPTGTIPRTTNQTRRVAFLSSTRENEDSVGSSGDSIIEDLLVLNSPIAEVENPLLNLTGALPTAANRQSEFVTQTDQVAQGDRGNRFSRSPRPPVFVSGFQPNGEERTNLPQSSRTEEYVHISQIESYVQRCVTAILGNQRSDQTPTNRVDLVTNQLRNFNIDEREVQHFSRPQETPRSTYTATSRRSNDLREFSVIPGNLNLPQCLTSTQRLTNVALNRSVPNEPDSRPFAQSNAQDGNNVLRNPFDQSFNARNYRKPPHHLCKIIGTWPKFCGDNNTVPLVSFLRTIDMLCRSYEVDKEELKPHAHLLFTGDAYTWYTTYVDRFTNWDTLLYYLTIRYDNPNRDRYIKEEMRNRKQKPNELFSAFLTEIEALSQRLISPMSEIEKFDIVVENMKISYKRRLALEDIRSIEDLAQKCYRFDALESNLFSPKSRGTNAEIHALGTGEEDSEEEFVNAINSKGNRQKAKLTENKYIREQNTEDVVSGMVCWNCYGTDHIWKFCPEEKRIFCHVCGYAGKTSTNCPNNHPINSTFPKGTKNGLQENA</sequence>
<reference evidence="2" key="2">
    <citation type="submission" date="2025-05" db="UniProtKB">
        <authorList>
            <consortium name="EnsemblMetazoa"/>
        </authorList>
    </citation>
    <scope>IDENTIFICATION</scope>
    <source>
        <strain evidence="2">Foshan</strain>
    </source>
</reference>
<organism evidence="2 3">
    <name type="scientific">Aedes albopictus</name>
    <name type="common">Asian tiger mosquito</name>
    <name type="synonym">Stegomyia albopicta</name>
    <dbReference type="NCBI Taxonomy" id="7160"/>
    <lineage>
        <taxon>Eukaryota</taxon>
        <taxon>Metazoa</taxon>
        <taxon>Ecdysozoa</taxon>
        <taxon>Arthropoda</taxon>
        <taxon>Hexapoda</taxon>
        <taxon>Insecta</taxon>
        <taxon>Pterygota</taxon>
        <taxon>Neoptera</taxon>
        <taxon>Endopterygota</taxon>
        <taxon>Diptera</taxon>
        <taxon>Nematocera</taxon>
        <taxon>Culicoidea</taxon>
        <taxon>Culicidae</taxon>
        <taxon>Culicinae</taxon>
        <taxon>Aedini</taxon>
        <taxon>Aedes</taxon>
        <taxon>Stegomyia</taxon>
    </lineage>
</organism>
<keyword evidence="3" id="KW-1185">Reference proteome</keyword>
<feature type="region of interest" description="Disordered" evidence="1">
    <location>
        <begin position="147"/>
        <end position="203"/>
    </location>
</feature>
<accession>A0ABM1YDF0</accession>
<feature type="region of interest" description="Disordered" evidence="1">
    <location>
        <begin position="247"/>
        <end position="287"/>
    </location>
</feature>
<dbReference type="RefSeq" id="XP_062709203.1">
    <property type="nucleotide sequence ID" value="XM_062853219.1"/>
</dbReference>
<dbReference type="Gene3D" id="4.10.60.10">
    <property type="entry name" value="Zinc finger, CCHC-type"/>
    <property type="match status" value="1"/>
</dbReference>